<name>A0ABY1NR52_9BACT</name>
<organism evidence="1 2">
    <name type="scientific">Desulfurobacterium pacificum</name>
    <dbReference type="NCBI Taxonomy" id="240166"/>
    <lineage>
        <taxon>Bacteria</taxon>
        <taxon>Pseudomonadati</taxon>
        <taxon>Aquificota</taxon>
        <taxon>Aquificia</taxon>
        <taxon>Desulfurobacteriales</taxon>
        <taxon>Desulfurobacteriaceae</taxon>
        <taxon>Desulfurobacterium</taxon>
    </lineage>
</organism>
<dbReference type="Proteomes" id="UP001157911">
    <property type="component" value="Unassembled WGS sequence"/>
</dbReference>
<protein>
    <submittedName>
        <fullName evidence="1">Uncharacterized protein</fullName>
    </submittedName>
</protein>
<accession>A0ABY1NR52</accession>
<proteinExistence type="predicted"/>
<sequence length="207" mass="23561">MRTSRDRKKIKVRIDGKLKEIELNPKNAPSNSALLRLIEYKYLFPQRSIKHVEKNGEVLHPSRIDEIDDLSNLNIVTEPSTDMVRKQIELALLALDAMITSIPKIVADWKINTDLAKLHLNNILDSLDWSVKVVESGAKILPIYDGIDEAIAKLEDAVFQLDDLLYEGKEAEALKVMEGDFLKAVKEWQDFLRGMVRFIKSAPGETH</sequence>
<gene>
    <name evidence="1" type="ORF">SAMN06265339_1258</name>
</gene>
<dbReference type="EMBL" id="FXUB01000003">
    <property type="protein sequence ID" value="SMP14032.1"/>
    <property type="molecule type" value="Genomic_DNA"/>
</dbReference>
<evidence type="ECO:0000313" key="1">
    <source>
        <dbReference type="EMBL" id="SMP14032.1"/>
    </source>
</evidence>
<dbReference type="RefSeq" id="WP_283400717.1">
    <property type="nucleotide sequence ID" value="NZ_FXUB01000003.1"/>
</dbReference>
<evidence type="ECO:0000313" key="2">
    <source>
        <dbReference type="Proteomes" id="UP001157911"/>
    </source>
</evidence>
<keyword evidence="2" id="KW-1185">Reference proteome</keyword>
<reference evidence="1 2" key="1">
    <citation type="submission" date="2017-05" db="EMBL/GenBank/DDBJ databases">
        <authorList>
            <person name="Varghese N."/>
            <person name="Submissions S."/>
        </authorList>
    </citation>
    <scope>NUCLEOTIDE SEQUENCE [LARGE SCALE GENOMIC DNA]</scope>
    <source>
        <strain evidence="1 2">DSM 15522</strain>
    </source>
</reference>
<comment type="caution">
    <text evidence="1">The sequence shown here is derived from an EMBL/GenBank/DDBJ whole genome shotgun (WGS) entry which is preliminary data.</text>
</comment>